<feature type="domain" description="Major facilitator superfamily (MFS) profile" evidence="8">
    <location>
        <begin position="1"/>
        <end position="453"/>
    </location>
</feature>
<dbReference type="PANTHER" id="PTHR23511">
    <property type="entry name" value="SYNAPTIC VESICLE GLYCOPROTEIN 2"/>
    <property type="match status" value="1"/>
</dbReference>
<evidence type="ECO:0000259" key="8">
    <source>
        <dbReference type="PROSITE" id="PS50850"/>
    </source>
</evidence>
<dbReference type="Gene3D" id="1.20.1250.20">
    <property type="entry name" value="MFS general substrate transporter like domains"/>
    <property type="match status" value="1"/>
</dbReference>
<evidence type="ECO:0000256" key="7">
    <source>
        <dbReference type="SAM" id="Phobius"/>
    </source>
</evidence>
<feature type="transmembrane region" description="Helical" evidence="7">
    <location>
        <begin position="87"/>
        <end position="112"/>
    </location>
</feature>
<evidence type="ECO:0000256" key="6">
    <source>
        <dbReference type="SAM" id="MobiDB-lite"/>
    </source>
</evidence>
<feature type="transmembrane region" description="Helical" evidence="7">
    <location>
        <begin position="339"/>
        <end position="357"/>
    </location>
</feature>
<dbReference type="InterPro" id="IPR020846">
    <property type="entry name" value="MFS_dom"/>
</dbReference>
<dbReference type="Pfam" id="PF00083">
    <property type="entry name" value="Sugar_tr"/>
    <property type="match status" value="1"/>
</dbReference>
<evidence type="ECO:0000256" key="5">
    <source>
        <dbReference type="ARBA" id="ARBA00023136"/>
    </source>
</evidence>
<keyword evidence="4 7" id="KW-1133">Transmembrane helix</keyword>
<sequence length="489" mass="52056">MAQSLQGWVIDAMEILVVAFVLEDIATTFELGSVGKGLIGSASFFGMLVGAGFWSIYADKRGRRTAFVSSLACVFVGGVFSALSPSLYILCLCRVLVGFGVGGNLPVTTALVTEFLPTDERAKILCRVAGTFWGVGMISASLLGLILANVLGPGQEETMWRWFLGAAALPSAMVAVAYRLLPESPRFLQVMGRHDEAMQVLESVARINGKLDVLGLDFSGQAAGLGSDGGGRDGETAVAGIGDAATYGQEADNIEPGEVRELFHTPILRRITLSLWVVWFTLNISYYGVTFLLPRYYDEVSGGEADFVYILSALVGATFIPGAFAAMRLCSERCLGRVGALKWSSFATATAVLLLAMTLQVEALFAVASLFTLFVVTIPGIVMYVLTPELYATKYRAVGLGAASCVTRVGGLIAPMLAELLYDRGGPVAPLLVFGPIMIITGIAAGMIPVETAGRELDDDSWDRKEPAKTTRTFARPHAEPYSDAPVVP</sequence>
<evidence type="ECO:0000256" key="4">
    <source>
        <dbReference type="ARBA" id="ARBA00022989"/>
    </source>
</evidence>
<evidence type="ECO:0000256" key="1">
    <source>
        <dbReference type="ARBA" id="ARBA00004141"/>
    </source>
</evidence>
<keyword evidence="5 7" id="KW-0472">Membrane</keyword>
<feature type="transmembrane region" description="Helical" evidence="7">
    <location>
        <begin position="398"/>
        <end position="422"/>
    </location>
</feature>
<dbReference type="PROSITE" id="PS50850">
    <property type="entry name" value="MFS"/>
    <property type="match status" value="1"/>
</dbReference>
<feature type="transmembrane region" description="Helical" evidence="7">
    <location>
        <begin position="124"/>
        <end position="148"/>
    </location>
</feature>
<dbReference type="SUPFAM" id="SSF103473">
    <property type="entry name" value="MFS general substrate transporter"/>
    <property type="match status" value="1"/>
</dbReference>
<evidence type="ECO:0000313" key="10">
    <source>
        <dbReference type="Proteomes" id="UP000002630"/>
    </source>
</evidence>
<feature type="transmembrane region" description="Helical" evidence="7">
    <location>
        <begin position="307"/>
        <end position="327"/>
    </location>
</feature>
<feature type="transmembrane region" description="Helical" evidence="7">
    <location>
        <begin position="428"/>
        <end position="448"/>
    </location>
</feature>
<dbReference type="Proteomes" id="UP000002630">
    <property type="component" value="Unassembled WGS sequence"/>
</dbReference>
<feature type="transmembrane region" description="Helical" evidence="7">
    <location>
        <begin position="363"/>
        <end position="386"/>
    </location>
</feature>
<dbReference type="GO" id="GO:0016020">
    <property type="term" value="C:membrane"/>
    <property type="evidence" value="ECO:0007669"/>
    <property type="project" value="UniProtKB-SubCell"/>
</dbReference>
<feature type="transmembrane region" description="Helical" evidence="7">
    <location>
        <begin position="160"/>
        <end position="181"/>
    </location>
</feature>
<dbReference type="PANTHER" id="PTHR23511:SF5">
    <property type="entry name" value="MAJOR FACILITATOR-TYPE TRANSPORTER HXNZ-RELATED"/>
    <property type="match status" value="1"/>
</dbReference>
<keyword evidence="3 7" id="KW-0812">Transmembrane</keyword>
<feature type="region of interest" description="Disordered" evidence="6">
    <location>
        <begin position="458"/>
        <end position="489"/>
    </location>
</feature>
<dbReference type="InterPro" id="IPR036259">
    <property type="entry name" value="MFS_trans_sf"/>
</dbReference>
<dbReference type="InterPro" id="IPR005828">
    <property type="entry name" value="MFS_sugar_transport-like"/>
</dbReference>
<name>D7FV28_ECTSI</name>
<dbReference type="eggNOG" id="KOG0253">
    <property type="taxonomic scope" value="Eukaryota"/>
</dbReference>
<dbReference type="EMBL" id="FN649760">
    <property type="protein sequence ID" value="CBJ31834.1"/>
    <property type="molecule type" value="Genomic_DNA"/>
</dbReference>
<dbReference type="AlphaFoldDB" id="D7FV28"/>
<dbReference type="InParanoid" id="D7FV28"/>
<dbReference type="CDD" id="cd17316">
    <property type="entry name" value="MFS_SV2_like"/>
    <property type="match status" value="1"/>
</dbReference>
<dbReference type="PROSITE" id="PS00217">
    <property type="entry name" value="SUGAR_TRANSPORT_2"/>
    <property type="match status" value="1"/>
</dbReference>
<evidence type="ECO:0000256" key="3">
    <source>
        <dbReference type="ARBA" id="ARBA00022692"/>
    </source>
</evidence>
<comment type="subcellular location">
    <subcellularLocation>
        <location evidence="1">Membrane</location>
        <topology evidence="1">Multi-pass membrane protein</topology>
    </subcellularLocation>
</comment>
<feature type="transmembrane region" description="Helical" evidence="7">
    <location>
        <begin position="267"/>
        <end position="287"/>
    </location>
</feature>
<proteinExistence type="predicted"/>
<feature type="transmembrane region" description="Helical" evidence="7">
    <location>
        <begin position="38"/>
        <end position="58"/>
    </location>
</feature>
<feature type="transmembrane region" description="Helical" evidence="7">
    <location>
        <begin position="65"/>
        <end position="81"/>
    </location>
</feature>
<reference evidence="9 10" key="1">
    <citation type="journal article" date="2010" name="Nature">
        <title>The Ectocarpus genome and the independent evolution of multicellularity in brown algae.</title>
        <authorList>
            <person name="Cock J.M."/>
            <person name="Sterck L."/>
            <person name="Rouze P."/>
            <person name="Scornet D."/>
            <person name="Allen A.E."/>
            <person name="Amoutzias G."/>
            <person name="Anthouard V."/>
            <person name="Artiguenave F."/>
            <person name="Aury J.M."/>
            <person name="Badger J.H."/>
            <person name="Beszteri B."/>
            <person name="Billiau K."/>
            <person name="Bonnet E."/>
            <person name="Bothwell J.H."/>
            <person name="Bowler C."/>
            <person name="Boyen C."/>
            <person name="Brownlee C."/>
            <person name="Carrano C.J."/>
            <person name="Charrier B."/>
            <person name="Cho G.Y."/>
            <person name="Coelho S.M."/>
            <person name="Collen J."/>
            <person name="Corre E."/>
            <person name="Da Silva C."/>
            <person name="Delage L."/>
            <person name="Delaroque N."/>
            <person name="Dittami S.M."/>
            <person name="Doulbeau S."/>
            <person name="Elias M."/>
            <person name="Farnham G."/>
            <person name="Gachon C.M."/>
            <person name="Gschloessl B."/>
            <person name="Heesch S."/>
            <person name="Jabbari K."/>
            <person name="Jubin C."/>
            <person name="Kawai H."/>
            <person name="Kimura K."/>
            <person name="Kloareg B."/>
            <person name="Kupper F.C."/>
            <person name="Lang D."/>
            <person name="Le Bail A."/>
            <person name="Leblanc C."/>
            <person name="Lerouge P."/>
            <person name="Lohr M."/>
            <person name="Lopez P.J."/>
            <person name="Martens C."/>
            <person name="Maumus F."/>
            <person name="Michel G."/>
            <person name="Miranda-Saavedra D."/>
            <person name="Morales J."/>
            <person name="Moreau H."/>
            <person name="Motomura T."/>
            <person name="Nagasato C."/>
            <person name="Napoli C.A."/>
            <person name="Nelson D.R."/>
            <person name="Nyvall-Collen P."/>
            <person name="Peters A.F."/>
            <person name="Pommier C."/>
            <person name="Potin P."/>
            <person name="Poulain J."/>
            <person name="Quesneville H."/>
            <person name="Read B."/>
            <person name="Rensing S.A."/>
            <person name="Ritter A."/>
            <person name="Rousvoal S."/>
            <person name="Samanta M."/>
            <person name="Samson G."/>
            <person name="Schroeder D.C."/>
            <person name="Segurens B."/>
            <person name="Strittmatter M."/>
            <person name="Tonon T."/>
            <person name="Tregear J.W."/>
            <person name="Valentin K."/>
            <person name="von Dassow P."/>
            <person name="Yamagishi T."/>
            <person name="Van de Peer Y."/>
            <person name="Wincker P."/>
        </authorList>
    </citation>
    <scope>NUCLEOTIDE SEQUENCE [LARGE SCALE GENOMIC DNA]</scope>
    <source>
        <strain evidence="10">Ec32 / CCAP1310/4</strain>
    </source>
</reference>
<evidence type="ECO:0000256" key="2">
    <source>
        <dbReference type="ARBA" id="ARBA00022448"/>
    </source>
</evidence>
<organism evidence="9 10">
    <name type="scientific">Ectocarpus siliculosus</name>
    <name type="common">Brown alga</name>
    <name type="synonym">Conferva siliculosa</name>
    <dbReference type="NCBI Taxonomy" id="2880"/>
    <lineage>
        <taxon>Eukaryota</taxon>
        <taxon>Sar</taxon>
        <taxon>Stramenopiles</taxon>
        <taxon>Ochrophyta</taxon>
        <taxon>PX clade</taxon>
        <taxon>Phaeophyceae</taxon>
        <taxon>Ectocarpales</taxon>
        <taxon>Ectocarpaceae</taxon>
        <taxon>Ectocarpus</taxon>
    </lineage>
</organism>
<dbReference type="InterPro" id="IPR005829">
    <property type="entry name" value="Sugar_transporter_CS"/>
</dbReference>
<dbReference type="OrthoDB" id="4139357at2759"/>
<keyword evidence="2" id="KW-0813">Transport</keyword>
<keyword evidence="10" id="KW-1185">Reference proteome</keyword>
<evidence type="ECO:0000313" key="9">
    <source>
        <dbReference type="EMBL" id="CBJ31834.1"/>
    </source>
</evidence>
<gene>
    <name evidence="9" type="ORF">Esi_0286_0030</name>
</gene>
<accession>D7FV28</accession>
<dbReference type="STRING" id="2880.D7FV28"/>
<protein>
    <submittedName>
        <fullName evidence="9">Pc20g09640</fullName>
    </submittedName>
</protein>
<dbReference type="GO" id="GO:0022857">
    <property type="term" value="F:transmembrane transporter activity"/>
    <property type="evidence" value="ECO:0007669"/>
    <property type="project" value="InterPro"/>
</dbReference>